<dbReference type="Pfam" id="PF13403">
    <property type="entry name" value="Hint_2"/>
    <property type="match status" value="1"/>
</dbReference>
<evidence type="ECO:0000313" key="3">
    <source>
        <dbReference type="EMBL" id="RBI86624.1"/>
    </source>
</evidence>
<dbReference type="EMBL" id="QNTQ01000004">
    <property type="protein sequence ID" value="RBI86624.1"/>
    <property type="molecule type" value="Genomic_DNA"/>
</dbReference>
<evidence type="ECO:0000256" key="1">
    <source>
        <dbReference type="SAM" id="MobiDB-lite"/>
    </source>
</evidence>
<dbReference type="RefSeq" id="WP_113288174.1">
    <property type="nucleotide sequence ID" value="NZ_QNTQ01000004.1"/>
</dbReference>
<feature type="domain" description="Hedgehog/Intein (Hint)" evidence="2">
    <location>
        <begin position="154"/>
        <end position="291"/>
    </location>
</feature>
<organism evidence="3 4">
    <name type="scientific">Rhodosalinus halophilus</name>
    <dbReference type="NCBI Taxonomy" id="2259333"/>
    <lineage>
        <taxon>Bacteria</taxon>
        <taxon>Pseudomonadati</taxon>
        <taxon>Pseudomonadota</taxon>
        <taxon>Alphaproteobacteria</taxon>
        <taxon>Rhodobacterales</taxon>
        <taxon>Paracoccaceae</taxon>
        <taxon>Rhodosalinus</taxon>
    </lineage>
</organism>
<comment type="caution">
    <text evidence="3">The sequence shown here is derived from an EMBL/GenBank/DDBJ whole genome shotgun (WGS) entry which is preliminary data.</text>
</comment>
<dbReference type="InterPro" id="IPR036844">
    <property type="entry name" value="Hint_dom_sf"/>
</dbReference>
<name>A0A365UDF8_9RHOB</name>
<protein>
    <recommendedName>
        <fullName evidence="2">Hedgehog/Intein (Hint) domain-containing protein</fullName>
    </recommendedName>
</protein>
<keyword evidence="4" id="KW-1185">Reference proteome</keyword>
<dbReference type="OrthoDB" id="6305173at2"/>
<dbReference type="PROSITE" id="PS50817">
    <property type="entry name" value="INTEIN_N_TER"/>
    <property type="match status" value="1"/>
</dbReference>
<evidence type="ECO:0000313" key="4">
    <source>
        <dbReference type="Proteomes" id="UP000253370"/>
    </source>
</evidence>
<proteinExistence type="predicted"/>
<dbReference type="SUPFAM" id="SSF51294">
    <property type="entry name" value="Hedgehog/intein (Hint) domain"/>
    <property type="match status" value="1"/>
</dbReference>
<dbReference type="AlphaFoldDB" id="A0A365UDF8"/>
<dbReference type="InterPro" id="IPR006141">
    <property type="entry name" value="Intein_N"/>
</dbReference>
<sequence length="336" mass="34887">MPDYTIYVLEEGNLSISGGGQLDGVTQGDGSHLVGRTITLDAPDWLAVALRDDDGSFADNDGSQRLDGDQTLNGTTYGDGTRVEAEYGLTLSDGTNTWDVVGFNVNDSDPAYATVEGLAFIGGPGGFPPLGVPLTVVSAQEGPDFLAEDYATPICYDAGTLIATPDGPRRAAAIRAGDAVLTADGGVRPVLWAGATEMPAGGAWAPVEIAAGRLGNARALRVSPQHRLLIRSWRAELMLGADEVLVAAAHLVDGRGIRRVPGGTVRYVHLLLPRHDLLLAEGLVAESFYPGPEALAALAPADRAAVLAALPDGPAAYGAPARPFLRRHEAALLRAG</sequence>
<dbReference type="Gene3D" id="2.170.16.10">
    <property type="entry name" value="Hedgehog/Intein (Hint) domain"/>
    <property type="match status" value="1"/>
</dbReference>
<dbReference type="Proteomes" id="UP000253370">
    <property type="component" value="Unassembled WGS sequence"/>
</dbReference>
<accession>A0A365UDF8</accession>
<gene>
    <name evidence="3" type="ORF">DRV85_04115</name>
</gene>
<reference evidence="3 4" key="1">
    <citation type="submission" date="2018-07" db="EMBL/GenBank/DDBJ databases">
        <title>Rhodosalinus sp. strain E84T genomic sequence and assembly.</title>
        <authorList>
            <person name="Liu Z.-W."/>
            <person name="Lu D.-C."/>
        </authorList>
    </citation>
    <scope>NUCLEOTIDE SEQUENCE [LARGE SCALE GENOMIC DNA]</scope>
    <source>
        <strain evidence="3 4">E84</strain>
    </source>
</reference>
<evidence type="ECO:0000259" key="2">
    <source>
        <dbReference type="Pfam" id="PF13403"/>
    </source>
</evidence>
<feature type="region of interest" description="Disordered" evidence="1">
    <location>
        <begin position="59"/>
        <end position="79"/>
    </location>
</feature>
<dbReference type="GO" id="GO:0016539">
    <property type="term" value="P:intein-mediated protein splicing"/>
    <property type="evidence" value="ECO:0007669"/>
    <property type="project" value="InterPro"/>
</dbReference>
<dbReference type="InterPro" id="IPR028992">
    <property type="entry name" value="Hedgehog/Intein_dom"/>
</dbReference>